<keyword evidence="2" id="KW-1185">Reference proteome</keyword>
<protein>
    <submittedName>
        <fullName evidence="1">Uncharacterized protein</fullName>
    </submittedName>
</protein>
<organism evidence="1 2">
    <name type="scientific">Characodon lateralis</name>
    <dbReference type="NCBI Taxonomy" id="208331"/>
    <lineage>
        <taxon>Eukaryota</taxon>
        <taxon>Metazoa</taxon>
        <taxon>Chordata</taxon>
        <taxon>Craniata</taxon>
        <taxon>Vertebrata</taxon>
        <taxon>Euteleostomi</taxon>
        <taxon>Actinopterygii</taxon>
        <taxon>Neopterygii</taxon>
        <taxon>Teleostei</taxon>
        <taxon>Neoteleostei</taxon>
        <taxon>Acanthomorphata</taxon>
        <taxon>Ovalentaria</taxon>
        <taxon>Atherinomorphae</taxon>
        <taxon>Cyprinodontiformes</taxon>
        <taxon>Goodeidae</taxon>
        <taxon>Characodon</taxon>
    </lineage>
</organism>
<evidence type="ECO:0000313" key="1">
    <source>
        <dbReference type="EMBL" id="MED6287120.1"/>
    </source>
</evidence>
<dbReference type="Proteomes" id="UP001352852">
    <property type="component" value="Unassembled WGS sequence"/>
</dbReference>
<comment type="caution">
    <text evidence="1">The sequence shown here is derived from an EMBL/GenBank/DDBJ whole genome shotgun (WGS) entry which is preliminary data.</text>
</comment>
<dbReference type="EMBL" id="JAHUTJ010058322">
    <property type="protein sequence ID" value="MED6287120.1"/>
    <property type="molecule type" value="Genomic_DNA"/>
</dbReference>
<evidence type="ECO:0000313" key="2">
    <source>
        <dbReference type="Proteomes" id="UP001352852"/>
    </source>
</evidence>
<gene>
    <name evidence="1" type="ORF">CHARACLAT_013218</name>
</gene>
<accession>A0ABU7EIU6</accession>
<reference evidence="1 2" key="1">
    <citation type="submission" date="2021-06" db="EMBL/GenBank/DDBJ databases">
        <authorList>
            <person name="Palmer J.M."/>
        </authorList>
    </citation>
    <scope>NUCLEOTIDE SEQUENCE [LARGE SCALE GENOMIC DNA]</scope>
    <source>
        <strain evidence="1 2">CL_MEX2019</strain>
        <tissue evidence="1">Muscle</tissue>
    </source>
</reference>
<name>A0ABU7EIU6_9TELE</name>
<sequence length="133" mass="15603">MVMAFWDFLQYLSALCLFLTIVLTIRNMFVFTKICKSGPIYCSFLFQFVFQFEPPEAVIDVGLLINTFRTQHEKLHFGDDTLQNSCLTPITDYSLVQFIQMHFTSCRRVCHGKIKGRHEDINRWIQQAQKGLL</sequence>
<proteinExistence type="predicted"/>